<feature type="transmembrane region" description="Helical" evidence="1">
    <location>
        <begin position="198"/>
        <end position="219"/>
    </location>
</feature>
<feature type="transmembrane region" description="Helical" evidence="1">
    <location>
        <begin position="239"/>
        <end position="262"/>
    </location>
</feature>
<keyword evidence="1" id="KW-0472">Membrane</keyword>
<keyword evidence="1" id="KW-1133">Transmembrane helix</keyword>
<sequence>MNRNKGVLKKKKSQFFTESRIHSGQTTYLLMSVFYLVLLTAAFIMMLHGEHKVSGILLVIVASISFLSQAINITCNAMSVCNIRNKKDKGKGYSKEQIDGFIIACGFIGESTAFLGIASALLILGLQLSNGSSVFLALRIFSFLASVFSITYGSVLLKKHFKDRSRRNLEAFVKENSSEKEPLLAGQTEYKGRAVHDFFHDWSVCNSIIFISLGIYNLLYETLLHEMLDFSSNHHTAMLLKTVVFVGYACVLSSIFLCQFFGNKHRSSNEGIQNEGTGTSVKAVHDISINEGAASSRSAAFID</sequence>
<name>A0AAE6QA92_EHRRU</name>
<keyword evidence="3" id="KW-1185">Reference proteome</keyword>
<reference evidence="2 3" key="1">
    <citation type="submission" date="2018-10" db="EMBL/GenBank/DDBJ databases">
        <title>Propagation and draft genome sequences of three atypical Erhlichia ruminantium isolates.</title>
        <authorList>
            <person name="Liebenberg J."/>
            <person name="Steyn H."/>
            <person name="Josemans A."/>
            <person name="Zweygarth E."/>
        </authorList>
    </citation>
    <scope>NUCLEOTIDE SEQUENCE [LARGE SCALE GENOMIC DNA]</scope>
    <source>
        <strain evidence="2 3">Omatjenne</strain>
    </source>
</reference>
<evidence type="ECO:0000256" key="1">
    <source>
        <dbReference type="SAM" id="Phobius"/>
    </source>
</evidence>
<accession>A0AAE6QA92</accession>
<dbReference type="Proteomes" id="UP000422822">
    <property type="component" value="Chromosome"/>
</dbReference>
<evidence type="ECO:0000313" key="3">
    <source>
        <dbReference type="Proteomes" id="UP000422822"/>
    </source>
</evidence>
<organism evidence="2 3">
    <name type="scientific">Ehrlichia ruminantium</name>
    <name type="common">heartwater rickettsia</name>
    <name type="synonym">Cowdria ruminantium</name>
    <dbReference type="NCBI Taxonomy" id="779"/>
    <lineage>
        <taxon>Bacteria</taxon>
        <taxon>Pseudomonadati</taxon>
        <taxon>Pseudomonadota</taxon>
        <taxon>Alphaproteobacteria</taxon>
        <taxon>Rickettsiales</taxon>
        <taxon>Anaplasmataceae</taxon>
        <taxon>Ehrlichia</taxon>
    </lineage>
</organism>
<feature type="transmembrane region" description="Helical" evidence="1">
    <location>
        <begin position="136"/>
        <end position="157"/>
    </location>
</feature>
<gene>
    <name evidence="2" type="ORF">EDL80_02045</name>
</gene>
<dbReference type="AlphaFoldDB" id="A0AAE6QA92"/>
<proteinExistence type="predicted"/>
<evidence type="ECO:0000313" key="2">
    <source>
        <dbReference type="EMBL" id="QGR03367.1"/>
    </source>
</evidence>
<feature type="transmembrane region" description="Helical" evidence="1">
    <location>
        <begin position="55"/>
        <end position="80"/>
    </location>
</feature>
<feature type="transmembrane region" description="Helical" evidence="1">
    <location>
        <begin position="101"/>
        <end position="124"/>
    </location>
</feature>
<dbReference type="RefSeq" id="WP_158406544.1">
    <property type="nucleotide sequence ID" value="NZ_CP033455.1"/>
</dbReference>
<dbReference type="EMBL" id="CP033455">
    <property type="protein sequence ID" value="QGR03367.1"/>
    <property type="molecule type" value="Genomic_DNA"/>
</dbReference>
<feature type="transmembrane region" description="Helical" evidence="1">
    <location>
        <begin position="28"/>
        <end position="49"/>
    </location>
</feature>
<protein>
    <submittedName>
        <fullName evidence="2">Uncharacterized protein</fullName>
    </submittedName>
</protein>
<keyword evidence="1" id="KW-0812">Transmembrane</keyword>